<dbReference type="EMBL" id="CM055102">
    <property type="protein sequence ID" value="KAJ7538939.1"/>
    <property type="molecule type" value="Genomic_DNA"/>
</dbReference>
<keyword evidence="2" id="KW-1185">Reference proteome</keyword>
<comment type="caution">
    <text evidence="1">The sequence shown here is derived from an EMBL/GenBank/DDBJ whole genome shotgun (WGS) entry which is preliminary data.</text>
</comment>
<gene>
    <name evidence="1" type="ORF">O6H91_11G069400</name>
</gene>
<evidence type="ECO:0000313" key="2">
    <source>
        <dbReference type="Proteomes" id="UP001162992"/>
    </source>
</evidence>
<organism evidence="1 2">
    <name type="scientific">Diphasiastrum complanatum</name>
    <name type="common">Issler's clubmoss</name>
    <name type="synonym">Lycopodium complanatum</name>
    <dbReference type="NCBI Taxonomy" id="34168"/>
    <lineage>
        <taxon>Eukaryota</taxon>
        <taxon>Viridiplantae</taxon>
        <taxon>Streptophyta</taxon>
        <taxon>Embryophyta</taxon>
        <taxon>Tracheophyta</taxon>
        <taxon>Lycopodiopsida</taxon>
        <taxon>Lycopodiales</taxon>
        <taxon>Lycopodiaceae</taxon>
        <taxon>Lycopodioideae</taxon>
        <taxon>Diphasiastrum</taxon>
    </lineage>
</organism>
<reference evidence="2" key="1">
    <citation type="journal article" date="2024" name="Proc. Natl. Acad. Sci. U.S.A.">
        <title>Extraordinary preservation of gene collinearity over three hundred million years revealed in homosporous lycophytes.</title>
        <authorList>
            <person name="Li C."/>
            <person name="Wickell D."/>
            <person name="Kuo L.Y."/>
            <person name="Chen X."/>
            <person name="Nie B."/>
            <person name="Liao X."/>
            <person name="Peng D."/>
            <person name="Ji J."/>
            <person name="Jenkins J."/>
            <person name="Williams M."/>
            <person name="Shu S."/>
            <person name="Plott C."/>
            <person name="Barry K."/>
            <person name="Rajasekar S."/>
            <person name="Grimwood J."/>
            <person name="Han X."/>
            <person name="Sun S."/>
            <person name="Hou Z."/>
            <person name="He W."/>
            <person name="Dai G."/>
            <person name="Sun C."/>
            <person name="Schmutz J."/>
            <person name="Leebens-Mack J.H."/>
            <person name="Li F.W."/>
            <person name="Wang L."/>
        </authorList>
    </citation>
    <scope>NUCLEOTIDE SEQUENCE [LARGE SCALE GENOMIC DNA]</scope>
    <source>
        <strain evidence="2">cv. PW_Plant_1</strain>
    </source>
</reference>
<sequence length="193" mass="21856">MVFLFSPSRLFSSHRHPSPLFPLASPRPPPPAAFAAITNSITACSSSSSRSLIPDNRARFLLIPDGLCRSYRQCSQRRAARFRNTSEASDGLKDDGVIEDMEKYLNDLSLEYESVWDTKPAWCQPWTIILTGLVIVSGSWLLFHLVVVTAVLAFLVAAWWFIFLYSYPLAYSEMIDRRRKALMEGNHDHSGRT</sequence>
<dbReference type="Proteomes" id="UP001162992">
    <property type="component" value="Chromosome 11"/>
</dbReference>
<name>A0ACC2CAA4_DIPCM</name>
<accession>A0ACC2CAA4</accession>
<evidence type="ECO:0000313" key="1">
    <source>
        <dbReference type="EMBL" id="KAJ7538939.1"/>
    </source>
</evidence>
<proteinExistence type="predicted"/>
<protein>
    <submittedName>
        <fullName evidence="1">Uncharacterized protein</fullName>
    </submittedName>
</protein>